<evidence type="ECO:0000313" key="2">
    <source>
        <dbReference type="EMBL" id="PVW13579.1"/>
    </source>
</evidence>
<feature type="region of interest" description="Disordered" evidence="1">
    <location>
        <begin position="1"/>
        <end position="34"/>
    </location>
</feature>
<dbReference type="EMBL" id="QEHR01000008">
    <property type="protein sequence ID" value="PVW13579.1"/>
    <property type="molecule type" value="Genomic_DNA"/>
</dbReference>
<gene>
    <name evidence="2" type="ORF">DDV96_13080</name>
</gene>
<keyword evidence="3" id="KW-1185">Reference proteome</keyword>
<proteinExistence type="predicted"/>
<accession>A0A2U0HXM7</accession>
<comment type="caution">
    <text evidence="2">The sequence shown here is derived from an EMBL/GenBank/DDBJ whole genome shotgun (WGS) entry which is preliminary data.</text>
</comment>
<name>A0A2U0HXM7_9FLAO</name>
<dbReference type="Proteomes" id="UP000245962">
    <property type="component" value="Unassembled WGS sequence"/>
</dbReference>
<dbReference type="AlphaFoldDB" id="A0A2U0HXM7"/>
<evidence type="ECO:0000256" key="1">
    <source>
        <dbReference type="SAM" id="MobiDB-lite"/>
    </source>
</evidence>
<reference evidence="2 3" key="1">
    <citation type="submission" date="2018-04" db="EMBL/GenBank/DDBJ databases">
        <title>Marixanthomonas spongiae HN-E44 sp. nov., isolated from a marine sponge.</title>
        <authorList>
            <person name="Luo L."/>
            <person name="Zhuang L."/>
        </authorList>
    </citation>
    <scope>NUCLEOTIDE SEQUENCE [LARGE SCALE GENOMIC DNA]</scope>
    <source>
        <strain evidence="2 3">HN-E44</strain>
    </source>
</reference>
<sequence length="192" mass="21800">MSCEDKQNKNGIDKQAKKQITQTDKTNATKTNKTTYIKNNMKRLATLTPLTDKDYASWRPQKILGLPATNINTNSPDNVSMFDITYYANKQKVKLSIVDGAGKRGSQLTGPAHNIAYQNLNEEIPGGYFKTITQNGITAKEHYKKQDEEYRLSFLYHNRLYVTILTNNLGRKKTWQAIDAFNFKALLTKAGN</sequence>
<evidence type="ECO:0000313" key="3">
    <source>
        <dbReference type="Proteomes" id="UP000245962"/>
    </source>
</evidence>
<organism evidence="2 3">
    <name type="scientific">Marixanthomonas spongiae</name>
    <dbReference type="NCBI Taxonomy" id="2174845"/>
    <lineage>
        <taxon>Bacteria</taxon>
        <taxon>Pseudomonadati</taxon>
        <taxon>Bacteroidota</taxon>
        <taxon>Flavobacteriia</taxon>
        <taxon>Flavobacteriales</taxon>
        <taxon>Flavobacteriaceae</taxon>
        <taxon>Marixanthomonas</taxon>
    </lineage>
</organism>
<feature type="compositionally biased region" description="Basic and acidic residues" evidence="1">
    <location>
        <begin position="1"/>
        <end position="16"/>
    </location>
</feature>
<protein>
    <submittedName>
        <fullName evidence="2">Uncharacterized protein</fullName>
    </submittedName>
</protein>
<feature type="compositionally biased region" description="Low complexity" evidence="1">
    <location>
        <begin position="21"/>
        <end position="34"/>
    </location>
</feature>